<dbReference type="GO" id="GO:0051156">
    <property type="term" value="P:glucose 6-phosphate metabolic process"/>
    <property type="evidence" value="ECO:0007669"/>
    <property type="project" value="TreeGrafter"/>
</dbReference>
<dbReference type="NCBIfam" id="NF001211">
    <property type="entry name" value="PRK00179.1"/>
    <property type="match status" value="1"/>
</dbReference>
<dbReference type="CDD" id="cd05016">
    <property type="entry name" value="SIS_PGI_2"/>
    <property type="match status" value="1"/>
</dbReference>
<dbReference type="GO" id="GO:0005829">
    <property type="term" value="C:cytosol"/>
    <property type="evidence" value="ECO:0007669"/>
    <property type="project" value="TreeGrafter"/>
</dbReference>
<dbReference type="EMBL" id="FOCW01000002">
    <property type="protein sequence ID" value="SEN47116.1"/>
    <property type="molecule type" value="Genomic_DNA"/>
</dbReference>
<dbReference type="GO" id="GO:0006096">
    <property type="term" value="P:glycolytic process"/>
    <property type="evidence" value="ECO:0007669"/>
    <property type="project" value="UniProtKB-UniRule"/>
</dbReference>
<evidence type="ECO:0000256" key="1">
    <source>
        <dbReference type="ARBA" id="ARBA00004926"/>
    </source>
</evidence>
<dbReference type="InterPro" id="IPR018189">
    <property type="entry name" value="Phosphoglucose_isomerase_CS"/>
</dbReference>
<accession>A0A1H8GT23</accession>
<comment type="pathway">
    <text evidence="1 7 8">Carbohydrate degradation; glycolysis; D-glyceraldehyde 3-phosphate and glycerone phosphate from D-glucose: step 2/4.</text>
</comment>
<dbReference type="GO" id="GO:0097367">
    <property type="term" value="F:carbohydrate derivative binding"/>
    <property type="evidence" value="ECO:0007669"/>
    <property type="project" value="InterPro"/>
</dbReference>
<comment type="function">
    <text evidence="7">Catalyzes the reversible isomerization of glucose-6-phosphate to fructose-6-phosphate.</text>
</comment>
<comment type="similarity">
    <text evidence="2 7 8">Belongs to the GPI family.</text>
</comment>
<protein>
    <recommendedName>
        <fullName evidence="7">Glucose-6-phosphate isomerase</fullName>
        <shortName evidence="7">GPI</shortName>
        <ecNumber evidence="7">5.3.1.9</ecNumber>
    </recommendedName>
    <alternativeName>
        <fullName evidence="7">Phosphoglucose isomerase</fullName>
        <shortName evidence="7">PGI</shortName>
    </alternativeName>
    <alternativeName>
        <fullName evidence="7">Phosphohexose isomerase</fullName>
        <shortName evidence="7">PHI</shortName>
    </alternativeName>
</protein>
<comment type="pathway">
    <text evidence="7">Carbohydrate biosynthesis; gluconeogenesis.</text>
</comment>
<proteinExistence type="inferred from homology"/>
<reference evidence="9 10" key="1">
    <citation type="submission" date="2016-10" db="EMBL/GenBank/DDBJ databases">
        <authorList>
            <person name="de Groot N.N."/>
        </authorList>
    </citation>
    <scope>NUCLEOTIDE SEQUENCE [LARGE SCALE GENOMIC DNA]</scope>
    <source>
        <strain evidence="9 10">DSM 15123</strain>
    </source>
</reference>
<dbReference type="GO" id="GO:0048029">
    <property type="term" value="F:monosaccharide binding"/>
    <property type="evidence" value="ECO:0007669"/>
    <property type="project" value="TreeGrafter"/>
</dbReference>
<keyword evidence="3 7" id="KW-0312">Gluconeogenesis</keyword>
<dbReference type="AlphaFoldDB" id="A0A1H8GT23"/>
<dbReference type="HAMAP" id="MF_00473">
    <property type="entry name" value="G6P_isomerase"/>
    <property type="match status" value="1"/>
</dbReference>
<dbReference type="PANTHER" id="PTHR11469:SF1">
    <property type="entry name" value="GLUCOSE-6-PHOSPHATE ISOMERASE"/>
    <property type="match status" value="1"/>
</dbReference>
<dbReference type="GO" id="GO:0006094">
    <property type="term" value="P:gluconeogenesis"/>
    <property type="evidence" value="ECO:0007669"/>
    <property type="project" value="UniProtKB-UniRule"/>
</dbReference>
<dbReference type="Gene3D" id="3.40.50.10490">
    <property type="entry name" value="Glucose-6-phosphate isomerase like protein, domain 1"/>
    <property type="match status" value="2"/>
</dbReference>
<dbReference type="InterPro" id="IPR023096">
    <property type="entry name" value="G6P_Isomerase_C"/>
</dbReference>
<evidence type="ECO:0000256" key="7">
    <source>
        <dbReference type="HAMAP-Rule" id="MF_00473"/>
    </source>
</evidence>
<gene>
    <name evidence="7" type="primary">pgi</name>
    <name evidence="9" type="ORF">SAMN02745977_01319</name>
</gene>
<dbReference type="InterPro" id="IPR046348">
    <property type="entry name" value="SIS_dom_sf"/>
</dbReference>
<keyword evidence="5 7" id="KW-0413">Isomerase</keyword>
<dbReference type="GO" id="GO:0004347">
    <property type="term" value="F:glucose-6-phosphate isomerase activity"/>
    <property type="evidence" value="ECO:0007669"/>
    <property type="project" value="UniProtKB-UniRule"/>
</dbReference>
<comment type="catalytic activity">
    <reaction evidence="6 7 8">
        <text>alpha-D-glucose 6-phosphate = beta-D-fructose 6-phosphate</text>
        <dbReference type="Rhea" id="RHEA:11816"/>
        <dbReference type="ChEBI" id="CHEBI:57634"/>
        <dbReference type="ChEBI" id="CHEBI:58225"/>
        <dbReference type="EC" id="5.3.1.9"/>
    </reaction>
</comment>
<dbReference type="PROSITE" id="PS00174">
    <property type="entry name" value="P_GLUCOSE_ISOMERASE_2"/>
    <property type="match status" value="1"/>
</dbReference>
<dbReference type="Proteomes" id="UP000199531">
    <property type="component" value="Unassembled WGS sequence"/>
</dbReference>
<feature type="active site" description="Proton donor" evidence="7">
    <location>
        <position position="375"/>
    </location>
</feature>
<organism evidence="9 10">
    <name type="scientific">Brachymonas denitrificans DSM 15123</name>
    <dbReference type="NCBI Taxonomy" id="1121117"/>
    <lineage>
        <taxon>Bacteria</taxon>
        <taxon>Pseudomonadati</taxon>
        <taxon>Pseudomonadota</taxon>
        <taxon>Betaproteobacteria</taxon>
        <taxon>Burkholderiales</taxon>
        <taxon>Comamonadaceae</taxon>
        <taxon>Brachymonas</taxon>
    </lineage>
</organism>
<dbReference type="PROSITE" id="PS51463">
    <property type="entry name" value="P_GLUCOSE_ISOMERASE_3"/>
    <property type="match status" value="1"/>
</dbReference>
<name>A0A1H8GT23_9BURK</name>
<dbReference type="InterPro" id="IPR001672">
    <property type="entry name" value="G6P_Isomerase"/>
</dbReference>
<evidence type="ECO:0000313" key="9">
    <source>
        <dbReference type="EMBL" id="SEN47116.1"/>
    </source>
</evidence>
<dbReference type="PROSITE" id="PS00765">
    <property type="entry name" value="P_GLUCOSE_ISOMERASE_1"/>
    <property type="match status" value="1"/>
</dbReference>
<dbReference type="InterPro" id="IPR035476">
    <property type="entry name" value="SIS_PGI_1"/>
</dbReference>
<keyword evidence="4 7" id="KW-0324">Glycolysis</keyword>
<dbReference type="Pfam" id="PF00342">
    <property type="entry name" value="PGI"/>
    <property type="match status" value="1"/>
</dbReference>
<comment type="subcellular location">
    <subcellularLocation>
        <location evidence="7">Cytoplasm</location>
    </subcellularLocation>
</comment>
<evidence type="ECO:0000256" key="8">
    <source>
        <dbReference type="RuleBase" id="RU000612"/>
    </source>
</evidence>
<feature type="active site" evidence="7">
    <location>
        <position position="515"/>
    </location>
</feature>
<evidence type="ECO:0000256" key="2">
    <source>
        <dbReference type="ARBA" id="ARBA00006604"/>
    </source>
</evidence>
<dbReference type="PRINTS" id="PR00662">
    <property type="entry name" value="G6PISOMERASE"/>
</dbReference>
<evidence type="ECO:0000256" key="4">
    <source>
        <dbReference type="ARBA" id="ARBA00023152"/>
    </source>
</evidence>
<keyword evidence="10" id="KW-1185">Reference proteome</keyword>
<sequence length="545" mass="60447">MMHKDAYDAGLAIDAPAWESLSKLARCFPVNHHEPGGYRLLDTSTFDLRRAFTEDARRVERFSQTLNDADGRLLLHVDFSKSHLDEGVMQALLRLAEEQKVCALRDAMFSGGAINTTEQRQVMHWLLRAPTSGGLPADLQPVWHEMDAVRTQFLAFAEAVRARPEITDVVNIGIGGSDLGPRMAVRALEPFVVQGKRFHFVSNVDGHELQAVLRQVQPRSTLFIIASKTFTTLETMTNAATALQWSREAEQGAWADRVQDHFVGITTNLEAAAQLGIRTTFGFWDWVGGRYSVWSAIGLPLAIAIGAEAFREFLTGAHAVDRHFLEAEPARNLPLRMGLIDVWRSSFLGHAARCMAPYHSGLQALPAYLQQLEMESNGKGVSRDGEHLLYLTAPTVWGEPGTNGQHAFFQLLHQGPHVLPVEFIAVRKAHHPWQLHHRLLLANALAQAQALMVGRDDPDPQRCCPGNRPSTFLLLDELTPRALGALLALYEHRVFVAGAVWNINSFDQFGVELGKRLAKDIIPRMESGDAEGLDPSTADLLARLL</sequence>
<dbReference type="CDD" id="cd05015">
    <property type="entry name" value="SIS_PGI_1"/>
    <property type="match status" value="1"/>
</dbReference>
<dbReference type="PANTHER" id="PTHR11469">
    <property type="entry name" value="GLUCOSE-6-PHOSPHATE ISOMERASE"/>
    <property type="match status" value="1"/>
</dbReference>
<dbReference type="InterPro" id="IPR035482">
    <property type="entry name" value="SIS_PGI_2"/>
</dbReference>
<dbReference type="SUPFAM" id="SSF53697">
    <property type="entry name" value="SIS domain"/>
    <property type="match status" value="1"/>
</dbReference>
<dbReference type="STRING" id="1121117.SAMN02745977_01319"/>
<evidence type="ECO:0000313" key="10">
    <source>
        <dbReference type="Proteomes" id="UP000199531"/>
    </source>
</evidence>
<evidence type="ECO:0000256" key="3">
    <source>
        <dbReference type="ARBA" id="ARBA00022432"/>
    </source>
</evidence>
<evidence type="ECO:0000256" key="6">
    <source>
        <dbReference type="ARBA" id="ARBA00029321"/>
    </source>
</evidence>
<feature type="active site" evidence="7">
    <location>
        <position position="406"/>
    </location>
</feature>
<evidence type="ECO:0000256" key="5">
    <source>
        <dbReference type="ARBA" id="ARBA00023235"/>
    </source>
</evidence>
<dbReference type="UniPathway" id="UPA00138"/>
<keyword evidence="7" id="KW-0963">Cytoplasm</keyword>
<dbReference type="UniPathway" id="UPA00109">
    <property type="reaction ID" value="UER00181"/>
</dbReference>
<dbReference type="Gene3D" id="1.10.1390.10">
    <property type="match status" value="1"/>
</dbReference>
<dbReference type="EC" id="5.3.1.9" evidence="7"/>